<sequence length="402" mass="45880">MARWTGGIRCLLLLAAIAFIYTQVRLFKAQSEYAEKISAATGSFVKNLLIITGGRGKSLYEPDAVTNSSDKHAEGKCCGFGGIHIQPSASVTCILEKVKQQQEECEQLRTLVQNLQRKGVKNLFQQNQVPVAAVVIMACNRADYLERTIKSILKYHTSASSKFPVFVSQDGSNSDVKTKALSYKQLTYMQHLDYEPVHTERPGELIAYYKIAHDMEISPDFFNYFEVGADLLDKDKSIMAISSWNDNGQKQFVHDPCKYVTSFMPTWGPEEKKSGSSLGQFFHQYLKPIRLNDLPIDWKSMNLTYLMEDKFVKHFADLVKGANLIYGTDFILKINNIKGDARISYRDQLHFEEIARQFGIFEEWKDGIPRTAYKGVVVFRYQTRRIFMVGQDSLEQLGIQNY</sequence>
<organism evidence="1 2">
    <name type="scientific">Smallanthus sonchifolius</name>
    <dbReference type="NCBI Taxonomy" id="185202"/>
    <lineage>
        <taxon>Eukaryota</taxon>
        <taxon>Viridiplantae</taxon>
        <taxon>Streptophyta</taxon>
        <taxon>Embryophyta</taxon>
        <taxon>Tracheophyta</taxon>
        <taxon>Spermatophyta</taxon>
        <taxon>Magnoliopsida</taxon>
        <taxon>eudicotyledons</taxon>
        <taxon>Gunneridae</taxon>
        <taxon>Pentapetalae</taxon>
        <taxon>asterids</taxon>
        <taxon>campanulids</taxon>
        <taxon>Asterales</taxon>
        <taxon>Asteraceae</taxon>
        <taxon>Asteroideae</taxon>
        <taxon>Heliantheae alliance</taxon>
        <taxon>Millerieae</taxon>
        <taxon>Smallanthus</taxon>
    </lineage>
</organism>
<accession>A0ACB9I9B2</accession>
<evidence type="ECO:0000313" key="1">
    <source>
        <dbReference type="EMBL" id="KAI3804071.1"/>
    </source>
</evidence>
<keyword evidence="2" id="KW-1185">Reference proteome</keyword>
<name>A0ACB9I9B2_9ASTR</name>
<reference evidence="1 2" key="2">
    <citation type="journal article" date="2022" name="Mol. Ecol. Resour.">
        <title>The genomes of chicory, endive, great burdock and yacon provide insights into Asteraceae paleo-polyploidization history and plant inulin production.</title>
        <authorList>
            <person name="Fan W."/>
            <person name="Wang S."/>
            <person name="Wang H."/>
            <person name="Wang A."/>
            <person name="Jiang F."/>
            <person name="Liu H."/>
            <person name="Zhao H."/>
            <person name="Xu D."/>
            <person name="Zhang Y."/>
        </authorList>
    </citation>
    <scope>NUCLEOTIDE SEQUENCE [LARGE SCALE GENOMIC DNA]</scope>
    <source>
        <strain evidence="2">cv. Yunnan</strain>
        <tissue evidence="1">Leaves</tissue>
    </source>
</reference>
<comment type="caution">
    <text evidence="1">The sequence shown here is derived from an EMBL/GenBank/DDBJ whole genome shotgun (WGS) entry which is preliminary data.</text>
</comment>
<evidence type="ECO:0000313" key="2">
    <source>
        <dbReference type="Proteomes" id="UP001056120"/>
    </source>
</evidence>
<proteinExistence type="predicted"/>
<dbReference type="EMBL" id="CM042027">
    <property type="protein sequence ID" value="KAI3804071.1"/>
    <property type="molecule type" value="Genomic_DNA"/>
</dbReference>
<gene>
    <name evidence="1" type="ORF">L1987_32241</name>
</gene>
<dbReference type="Proteomes" id="UP001056120">
    <property type="component" value="Linkage Group LG10"/>
</dbReference>
<protein>
    <submittedName>
        <fullName evidence="1">Uncharacterized protein</fullName>
    </submittedName>
</protein>
<reference evidence="2" key="1">
    <citation type="journal article" date="2022" name="Mol. Ecol. Resour.">
        <title>The genomes of chicory, endive, great burdock and yacon provide insights into Asteraceae palaeo-polyploidization history and plant inulin production.</title>
        <authorList>
            <person name="Fan W."/>
            <person name="Wang S."/>
            <person name="Wang H."/>
            <person name="Wang A."/>
            <person name="Jiang F."/>
            <person name="Liu H."/>
            <person name="Zhao H."/>
            <person name="Xu D."/>
            <person name="Zhang Y."/>
        </authorList>
    </citation>
    <scope>NUCLEOTIDE SEQUENCE [LARGE SCALE GENOMIC DNA]</scope>
    <source>
        <strain evidence="2">cv. Yunnan</strain>
    </source>
</reference>